<name>A0AAC9IIH6_9BACI</name>
<protein>
    <submittedName>
        <fullName evidence="1">Uncharacterized protein</fullName>
    </submittedName>
</protein>
<gene>
    <name evidence="1" type="ORF">BK049_15250</name>
</gene>
<dbReference type="AlphaFoldDB" id="A0AAC9IIH6"/>
<dbReference type="SUPFAM" id="SSF101898">
    <property type="entry name" value="NHL repeat"/>
    <property type="match status" value="1"/>
</dbReference>
<dbReference type="EMBL" id="CP017786">
    <property type="protein sequence ID" value="AOZ89926.1"/>
    <property type="molecule type" value="Genomic_DNA"/>
</dbReference>
<dbReference type="KEGG" id="bxi:BK049_15250"/>
<dbReference type="RefSeq" id="WP_071168877.1">
    <property type="nucleotide sequence ID" value="NZ_CP017786.1"/>
</dbReference>
<accession>A0AAC9IIH6</accession>
<sequence length="289" mass="34244">MQEIYFKKLNLDINERELSCFSLNEEYLVFVLQKEVDANKYVNNLYVYHISEQELHYEYSVTTIDQITSVLKCKDDYLLIFDREYEDGIIDETPNVYFWNPIKGFYKSFYAGRYINSIKIDNDQNIWVGYDEMGIFSMIDGELSEKGFNRFDSTFRIKPVLDKEKPHPIDHYYDSFVTGSYVYLYFSVLGEKIFKKIDLVSDKFVETRKIDLDLTAICEHKSSLYLFIRDPLNYEISKAFKTNDFVNYFDLSLLDLQTNEKIVFTDITSHNNIIAGLDEYNNIYIGKIS</sequence>
<proteinExistence type="predicted"/>
<reference evidence="1 2" key="1">
    <citation type="submission" date="2016-10" db="EMBL/GenBank/DDBJ databases">
        <title>Whole genome sequence of hyper active fibrinolysis bacterium Bacillus pumilus strain VV3 isolated from fermented rice.</title>
        <authorList>
            <person name="Mariadas V.A."/>
            <person name="Vijayaraghavan P."/>
            <person name="Dhandapani V."/>
        </authorList>
    </citation>
    <scope>NUCLEOTIDE SEQUENCE [LARGE SCALE GENOMIC DNA]</scope>
    <source>
        <strain evidence="1 2">VV3</strain>
    </source>
</reference>
<evidence type="ECO:0000313" key="2">
    <source>
        <dbReference type="Proteomes" id="UP000177709"/>
    </source>
</evidence>
<evidence type="ECO:0000313" key="1">
    <source>
        <dbReference type="EMBL" id="AOZ89926.1"/>
    </source>
</evidence>
<organism evidence="1 2">
    <name type="scientific">Bacillus xiamenensis</name>
    <dbReference type="NCBI Taxonomy" id="1178537"/>
    <lineage>
        <taxon>Bacteria</taxon>
        <taxon>Bacillati</taxon>
        <taxon>Bacillota</taxon>
        <taxon>Bacilli</taxon>
        <taxon>Bacillales</taxon>
        <taxon>Bacillaceae</taxon>
        <taxon>Bacillus</taxon>
    </lineage>
</organism>
<dbReference type="Proteomes" id="UP000177709">
    <property type="component" value="Chromosome"/>
</dbReference>